<dbReference type="Pfam" id="PF16925">
    <property type="entry name" value="TetR_C_13"/>
    <property type="match status" value="1"/>
</dbReference>
<reference evidence="6" key="1">
    <citation type="journal article" date="2014" name="Int. J. Syst. Evol. Microbiol.">
        <title>Complete genome of a new Firmicutes species belonging to the dominant human colonic microbiota ('Ruminococcus bicirculans') reveals two chromosomes and a selective capacity to utilize plant glucans.</title>
        <authorList>
            <consortium name="NISC Comparative Sequencing Program"/>
            <person name="Wegmann U."/>
            <person name="Louis P."/>
            <person name="Goesmann A."/>
            <person name="Henrissat B."/>
            <person name="Duncan S.H."/>
            <person name="Flint H.J."/>
        </authorList>
    </citation>
    <scope>NUCLEOTIDE SEQUENCE</scope>
    <source>
        <strain evidence="6">NBRC 107169</strain>
    </source>
</reference>
<sequence length="204" mass="22618">MGRPAAFDREQAIDDVMHMIWRDGYEASSVKALSEKLGITRSSFYNAFGSREELFKLALQHYCKQSPDYALTLATPPIDVKMLLTLVFREACAARAADPEGRGCLAINSVTELCNQDEELGPVLEQLVLGSIDQIQTILNWGVASKEFARDLDTHAMALCLQNLLIGLNVMCKVVRDEAELLLAAETTLKALGMYEYALDDVQQ</sequence>
<dbReference type="InterPro" id="IPR001647">
    <property type="entry name" value="HTH_TetR"/>
</dbReference>
<dbReference type="Pfam" id="PF00440">
    <property type="entry name" value="TetR_N"/>
    <property type="match status" value="1"/>
</dbReference>
<reference evidence="6" key="2">
    <citation type="submission" date="2023-01" db="EMBL/GenBank/DDBJ databases">
        <title>Draft genome sequence of Maritalea porphyrae strain NBRC 107169.</title>
        <authorList>
            <person name="Sun Q."/>
            <person name="Mori K."/>
        </authorList>
    </citation>
    <scope>NUCLEOTIDE SEQUENCE</scope>
    <source>
        <strain evidence="6">NBRC 107169</strain>
    </source>
</reference>
<dbReference type="EMBL" id="BSNI01000002">
    <property type="protein sequence ID" value="GLQ17799.1"/>
    <property type="molecule type" value="Genomic_DNA"/>
</dbReference>
<evidence type="ECO:0000256" key="1">
    <source>
        <dbReference type="ARBA" id="ARBA00023015"/>
    </source>
</evidence>
<comment type="caution">
    <text evidence="6">The sequence shown here is derived from an EMBL/GenBank/DDBJ whole genome shotgun (WGS) entry which is preliminary data.</text>
</comment>
<evidence type="ECO:0000313" key="7">
    <source>
        <dbReference type="Proteomes" id="UP001161405"/>
    </source>
</evidence>
<keyword evidence="3" id="KW-0804">Transcription</keyword>
<feature type="domain" description="HTH tetR-type" evidence="5">
    <location>
        <begin position="6"/>
        <end position="66"/>
    </location>
</feature>
<feature type="DNA-binding region" description="H-T-H motif" evidence="4">
    <location>
        <begin position="29"/>
        <end position="48"/>
    </location>
</feature>
<dbReference type="PANTHER" id="PTHR47506">
    <property type="entry name" value="TRANSCRIPTIONAL REGULATORY PROTEIN"/>
    <property type="match status" value="1"/>
</dbReference>
<keyword evidence="2 4" id="KW-0238">DNA-binding</keyword>
<dbReference type="SUPFAM" id="SSF48498">
    <property type="entry name" value="Tetracyclin repressor-like, C-terminal domain"/>
    <property type="match status" value="1"/>
</dbReference>
<evidence type="ECO:0000259" key="5">
    <source>
        <dbReference type="PROSITE" id="PS50977"/>
    </source>
</evidence>
<dbReference type="SUPFAM" id="SSF46689">
    <property type="entry name" value="Homeodomain-like"/>
    <property type="match status" value="1"/>
</dbReference>
<dbReference type="PANTHER" id="PTHR47506:SF1">
    <property type="entry name" value="HTH-TYPE TRANSCRIPTIONAL REGULATOR YJDC"/>
    <property type="match status" value="1"/>
</dbReference>
<dbReference type="Gene3D" id="1.10.357.10">
    <property type="entry name" value="Tetracycline Repressor, domain 2"/>
    <property type="match status" value="1"/>
</dbReference>
<accession>A0ABQ5USD2</accession>
<name>A0ABQ5USD2_9HYPH</name>
<evidence type="ECO:0000313" key="6">
    <source>
        <dbReference type="EMBL" id="GLQ17799.1"/>
    </source>
</evidence>
<keyword evidence="1" id="KW-0805">Transcription regulation</keyword>
<proteinExistence type="predicted"/>
<dbReference type="InterPro" id="IPR009057">
    <property type="entry name" value="Homeodomain-like_sf"/>
</dbReference>
<evidence type="ECO:0000256" key="3">
    <source>
        <dbReference type="ARBA" id="ARBA00023163"/>
    </source>
</evidence>
<gene>
    <name evidence="6" type="ORF">GCM10007879_20480</name>
</gene>
<dbReference type="Gene3D" id="1.10.10.60">
    <property type="entry name" value="Homeodomain-like"/>
    <property type="match status" value="1"/>
</dbReference>
<dbReference type="Proteomes" id="UP001161405">
    <property type="component" value="Unassembled WGS sequence"/>
</dbReference>
<organism evidence="6 7">
    <name type="scientific">Maritalea porphyrae</name>
    <dbReference type="NCBI Taxonomy" id="880732"/>
    <lineage>
        <taxon>Bacteria</taxon>
        <taxon>Pseudomonadati</taxon>
        <taxon>Pseudomonadota</taxon>
        <taxon>Alphaproteobacteria</taxon>
        <taxon>Hyphomicrobiales</taxon>
        <taxon>Devosiaceae</taxon>
        <taxon>Maritalea</taxon>
    </lineage>
</organism>
<evidence type="ECO:0000256" key="4">
    <source>
        <dbReference type="PROSITE-ProRule" id="PRU00335"/>
    </source>
</evidence>
<evidence type="ECO:0000256" key="2">
    <source>
        <dbReference type="ARBA" id="ARBA00023125"/>
    </source>
</evidence>
<keyword evidence="7" id="KW-1185">Reference proteome</keyword>
<dbReference type="PROSITE" id="PS50977">
    <property type="entry name" value="HTH_TETR_2"/>
    <property type="match status" value="1"/>
</dbReference>
<protein>
    <submittedName>
        <fullName evidence="6">TetR family transcriptional regulator</fullName>
    </submittedName>
</protein>
<dbReference type="InterPro" id="IPR036271">
    <property type="entry name" value="Tet_transcr_reg_TetR-rel_C_sf"/>
</dbReference>
<dbReference type="InterPro" id="IPR011075">
    <property type="entry name" value="TetR_C"/>
</dbReference>
<dbReference type="RefSeq" id="WP_284364209.1">
    <property type="nucleotide sequence ID" value="NZ_BSNI01000002.1"/>
</dbReference>